<comment type="subcellular location">
    <subcellularLocation>
        <location evidence="1">Cell membrane</location>
        <topology evidence="1">Multi-pass membrane protein</topology>
    </subcellularLocation>
</comment>
<feature type="transmembrane region" description="Helical" evidence="9">
    <location>
        <begin position="159"/>
        <end position="178"/>
    </location>
</feature>
<feature type="transmembrane region" description="Helical" evidence="9">
    <location>
        <begin position="306"/>
        <end position="325"/>
    </location>
</feature>
<keyword evidence="5 9" id="KW-0812">Transmembrane</keyword>
<evidence type="ECO:0000256" key="5">
    <source>
        <dbReference type="ARBA" id="ARBA00022692"/>
    </source>
</evidence>
<evidence type="ECO:0000256" key="2">
    <source>
        <dbReference type="ARBA" id="ARBA00022448"/>
    </source>
</evidence>
<feature type="transmembrane region" description="Helical" evidence="9">
    <location>
        <begin position="371"/>
        <end position="393"/>
    </location>
</feature>
<dbReference type="AlphaFoldDB" id="A0A4P7C0K1"/>
<feature type="domain" description="RCK N-terminal" evidence="11">
    <location>
        <begin position="407"/>
        <end position="488"/>
    </location>
</feature>
<dbReference type="SUPFAM" id="SSF51735">
    <property type="entry name" value="NAD(P)-binding Rossmann-fold domains"/>
    <property type="match status" value="1"/>
</dbReference>
<dbReference type="GO" id="GO:0015297">
    <property type="term" value="F:antiporter activity"/>
    <property type="evidence" value="ECO:0007669"/>
    <property type="project" value="UniProtKB-KW"/>
</dbReference>
<evidence type="ECO:0000256" key="9">
    <source>
        <dbReference type="SAM" id="Phobius"/>
    </source>
</evidence>
<feature type="transmembrane region" description="Helical" evidence="9">
    <location>
        <begin position="6"/>
        <end position="24"/>
    </location>
</feature>
<sequence length="621" mass="68498">MEANLTLTFSLIIVLGISAQWLAWRMHIPAIVLLLMAGFAAGPVLGWLNPAQEFGQVLPPLIALSVAIILFEGGLNLQWHEYKEAGVDVKRLVSLGLLLTWILSAAAAHFIAGLSWPIATLFGAISVVTGPTVLMPLLKHARLQRHTAALLKWEGIINDPLGALLAILVFEYWTVWYWTIDSPEHSVLTVLGNLSLGLLVATGSGIALGYLLSWAFHREHVPEFLKSPVMLGAVLLLYVAVNGVQEEAGLLAVTVAGVVVANQRLRNIEELRRFKQYITLVLVSVVFIVLTATIELEVLAKLDWHSLALLGTVIFLVRPLSVYLSTLGTGMKWQEKLLIAWIAPRGIVAASMAGLLAFPLTQQGFGGADQLLPLIFALIAATVILHGLTIEWLSRLLGLASRNPSGVLIVGATPWSIALARLLKELGVPVIVNDTSWHHLHSARMSNLKIYRGQILSETVESSLELNEISHVLAVTANDAYNALVCTRFAPELGQNKVFQLPSLSIPDEEDKIFARTVRGRIAFDESTQYEDFMRLYYHGWEFRKTQLTEEYTYQDYLQDHQQETILIAVVTKYGQVRFHPLADLDSLQAGDIVISFGPPDTVGSFKENKDLKYSYSSLNT</sequence>
<keyword evidence="13" id="KW-1185">Reference proteome</keyword>
<evidence type="ECO:0000256" key="8">
    <source>
        <dbReference type="ARBA" id="ARBA00023136"/>
    </source>
</evidence>
<evidence type="ECO:0000259" key="11">
    <source>
        <dbReference type="Pfam" id="PF02254"/>
    </source>
</evidence>
<dbReference type="Pfam" id="PF02254">
    <property type="entry name" value="TrkA_N"/>
    <property type="match status" value="1"/>
</dbReference>
<feature type="transmembrane region" description="Helical" evidence="9">
    <location>
        <begin position="118"/>
        <end position="138"/>
    </location>
</feature>
<reference evidence="12 13" key="1">
    <citation type="submission" date="2019-03" db="EMBL/GenBank/DDBJ databases">
        <title>The genome sequence of Nitrosococcus wardiae strain D1FHST reveals the archetypal metabolic capacity of ammonia-oxidizing Gammaproteobacteria.</title>
        <authorList>
            <person name="Wang L."/>
            <person name="Lim C.K."/>
            <person name="Hanson T.E."/>
            <person name="Dang H."/>
            <person name="Klotz M.G."/>
        </authorList>
    </citation>
    <scope>NUCLEOTIDE SEQUENCE [LARGE SCALE GENOMIC DNA]</scope>
    <source>
        <strain evidence="12 13">D1FHS</strain>
    </source>
</reference>
<protein>
    <submittedName>
        <fullName evidence="12">Sodium:proton antiporter</fullName>
    </submittedName>
</protein>
<keyword evidence="3" id="KW-0050">Antiport</keyword>
<evidence type="ECO:0000313" key="12">
    <source>
        <dbReference type="EMBL" id="QBQ54246.1"/>
    </source>
</evidence>
<dbReference type="InterPro" id="IPR036291">
    <property type="entry name" value="NAD(P)-bd_dom_sf"/>
</dbReference>
<dbReference type="InterPro" id="IPR006153">
    <property type="entry name" value="Cation/H_exchanger_TM"/>
</dbReference>
<dbReference type="PANTHER" id="PTHR32507">
    <property type="entry name" value="NA(+)/H(+) ANTIPORTER 1"/>
    <property type="match status" value="1"/>
</dbReference>
<dbReference type="Proteomes" id="UP000294325">
    <property type="component" value="Chromosome"/>
</dbReference>
<proteinExistence type="predicted"/>
<dbReference type="GO" id="GO:0005886">
    <property type="term" value="C:plasma membrane"/>
    <property type="evidence" value="ECO:0007669"/>
    <property type="project" value="UniProtKB-SubCell"/>
</dbReference>
<feature type="transmembrane region" description="Helical" evidence="9">
    <location>
        <begin position="54"/>
        <end position="71"/>
    </location>
</feature>
<feature type="domain" description="Cation/H+ exchanger transmembrane" evidence="10">
    <location>
        <begin position="18"/>
        <end position="393"/>
    </location>
</feature>
<feature type="transmembrane region" description="Helical" evidence="9">
    <location>
        <begin position="224"/>
        <end position="241"/>
    </location>
</feature>
<dbReference type="InterPro" id="IPR038770">
    <property type="entry name" value="Na+/solute_symporter_sf"/>
</dbReference>
<feature type="transmembrane region" description="Helical" evidence="9">
    <location>
        <begin position="190"/>
        <end position="212"/>
    </location>
</feature>
<feature type="transmembrane region" description="Helical" evidence="9">
    <location>
        <begin position="247"/>
        <end position="265"/>
    </location>
</feature>
<keyword evidence="4" id="KW-1003">Cell membrane</keyword>
<dbReference type="KEGG" id="nwr:E3U44_06795"/>
<dbReference type="PANTHER" id="PTHR32507:SF0">
    <property type="entry name" value="NA(+)_H(+) ANTIPORTER 2-RELATED"/>
    <property type="match status" value="1"/>
</dbReference>
<dbReference type="RefSeq" id="WP_134357373.1">
    <property type="nucleotide sequence ID" value="NZ_CP038033.1"/>
</dbReference>
<evidence type="ECO:0000259" key="10">
    <source>
        <dbReference type="Pfam" id="PF00999"/>
    </source>
</evidence>
<evidence type="ECO:0000256" key="7">
    <source>
        <dbReference type="ARBA" id="ARBA00023065"/>
    </source>
</evidence>
<feature type="transmembrane region" description="Helical" evidence="9">
    <location>
        <begin position="92"/>
        <end position="112"/>
    </location>
</feature>
<keyword evidence="8 9" id="KW-0472">Membrane</keyword>
<evidence type="ECO:0000256" key="4">
    <source>
        <dbReference type="ARBA" id="ARBA00022475"/>
    </source>
</evidence>
<keyword evidence="7" id="KW-0406">Ion transport</keyword>
<evidence type="ECO:0000256" key="3">
    <source>
        <dbReference type="ARBA" id="ARBA00022449"/>
    </source>
</evidence>
<dbReference type="Gene3D" id="3.40.50.720">
    <property type="entry name" value="NAD(P)-binding Rossmann-like Domain"/>
    <property type="match status" value="1"/>
</dbReference>
<dbReference type="EMBL" id="CP038033">
    <property type="protein sequence ID" value="QBQ54246.1"/>
    <property type="molecule type" value="Genomic_DNA"/>
</dbReference>
<dbReference type="InterPro" id="IPR003148">
    <property type="entry name" value="RCK_N"/>
</dbReference>
<gene>
    <name evidence="12" type="ORF">E3U44_06795</name>
</gene>
<feature type="transmembrane region" description="Helical" evidence="9">
    <location>
        <begin position="277"/>
        <end position="294"/>
    </location>
</feature>
<name>A0A4P7C0K1_9GAMM</name>
<evidence type="ECO:0000256" key="6">
    <source>
        <dbReference type="ARBA" id="ARBA00022989"/>
    </source>
</evidence>
<dbReference type="GO" id="GO:0006813">
    <property type="term" value="P:potassium ion transport"/>
    <property type="evidence" value="ECO:0007669"/>
    <property type="project" value="InterPro"/>
</dbReference>
<evidence type="ECO:0000313" key="13">
    <source>
        <dbReference type="Proteomes" id="UP000294325"/>
    </source>
</evidence>
<feature type="transmembrane region" description="Helical" evidence="9">
    <location>
        <begin position="31"/>
        <end position="48"/>
    </location>
</feature>
<evidence type="ECO:0000256" key="1">
    <source>
        <dbReference type="ARBA" id="ARBA00004651"/>
    </source>
</evidence>
<dbReference type="Gene3D" id="1.20.1530.20">
    <property type="match status" value="1"/>
</dbReference>
<dbReference type="OrthoDB" id="570124at2"/>
<feature type="transmembrane region" description="Helical" evidence="9">
    <location>
        <begin position="337"/>
        <end position="359"/>
    </location>
</feature>
<keyword evidence="2" id="KW-0813">Transport</keyword>
<dbReference type="GO" id="GO:1902600">
    <property type="term" value="P:proton transmembrane transport"/>
    <property type="evidence" value="ECO:0007669"/>
    <property type="project" value="InterPro"/>
</dbReference>
<keyword evidence="6 9" id="KW-1133">Transmembrane helix</keyword>
<organism evidence="12 13">
    <name type="scientific">Nitrosococcus wardiae</name>
    <dbReference type="NCBI Taxonomy" id="1814290"/>
    <lineage>
        <taxon>Bacteria</taxon>
        <taxon>Pseudomonadati</taxon>
        <taxon>Pseudomonadota</taxon>
        <taxon>Gammaproteobacteria</taxon>
        <taxon>Chromatiales</taxon>
        <taxon>Chromatiaceae</taxon>
        <taxon>Nitrosococcus</taxon>
    </lineage>
</organism>
<dbReference type="Pfam" id="PF00999">
    <property type="entry name" value="Na_H_Exchanger"/>
    <property type="match status" value="1"/>
</dbReference>
<accession>A0A4P7C0K1</accession>